<evidence type="ECO:0000256" key="4">
    <source>
        <dbReference type="HAMAP-Rule" id="MF_01935"/>
    </source>
</evidence>
<comment type="function">
    <text evidence="4">Catalyzes the conversion of chorismate to isochorismate.</text>
</comment>
<feature type="active site" description="Proton acceptor" evidence="4">
    <location>
        <position position="213"/>
    </location>
</feature>
<feature type="binding site" evidence="4">
    <location>
        <position position="441"/>
    </location>
    <ligand>
        <name>Mg(2+)</name>
        <dbReference type="ChEBI" id="CHEBI:18420"/>
    </ligand>
</feature>
<sequence length="459" mass="52308">MAILYQHKIRERLHLIEKRTKRPFISWTEELNDVDPVYFFSLGPICSFRERFFWGDRTNETVYVGLGCTYVIETEEKEERFHTVETQWKQWVEQTDHYSNGIKMGPILFGGFSFDPYKPHTEKWRAFPHAKMLVPAVLLASKGGKATLTVTVRSGQSEETMEKIETLFRLLHEGRAPIHSLPSVRKYEEKQTEQWFDAVKQTIANIHSGKFDKVVLAREARLSFADRVEASVVLRRLREQQPFSYLFAFEQEGQCFIGASPEQLVKKEGDACYSTCLAGSIRRGKTVQEDEQLGEWLLHDEKNLHEHHFVVQMIKEAMEAVCERVYMPPSPQLLKLPNIQHLYTPVIGEHCRASSILSMVAKMHPTPALGGTPREAAVKEIREVEPLDRGWYAGPIGWMDTEGNGEFAVAIRSGLLQGQEVSIFAGCGIVGDSDPISEYEETKVKFIPMLSALGVGQDE</sequence>
<dbReference type="EC" id="5.4.4.2" evidence="4"/>
<dbReference type="HAMAP" id="MF_01935">
    <property type="entry name" value="MenF"/>
    <property type="match status" value="1"/>
</dbReference>
<dbReference type="NCBIfam" id="TIGR00543">
    <property type="entry name" value="isochor_syn"/>
    <property type="match status" value="1"/>
</dbReference>
<evidence type="ECO:0000313" key="7">
    <source>
        <dbReference type="Proteomes" id="UP000023561"/>
    </source>
</evidence>
<feature type="binding site" evidence="4">
    <location>
        <position position="306"/>
    </location>
    <ligand>
        <name>Mg(2+)</name>
        <dbReference type="ChEBI" id="CHEBI:18420"/>
    </ligand>
</feature>
<gene>
    <name evidence="4 6" type="primary">menF</name>
    <name evidence="6" type="ORF">GCA01S_012_00350</name>
</gene>
<evidence type="ECO:0000259" key="5">
    <source>
        <dbReference type="Pfam" id="PF00425"/>
    </source>
</evidence>
<keyword evidence="7" id="KW-1185">Reference proteome</keyword>
<dbReference type="RefSeq" id="WP_042407778.1">
    <property type="nucleotide sequence ID" value="NZ_BAWO01000012.1"/>
</dbReference>
<keyword evidence="4" id="KW-0479">Metal-binding</keyword>
<feature type="domain" description="Chorismate-utilising enzyme C-terminal" evidence="5">
    <location>
        <begin position="192"/>
        <end position="445"/>
    </location>
</feature>
<dbReference type="GO" id="GO:0009234">
    <property type="term" value="P:menaquinone biosynthetic process"/>
    <property type="evidence" value="ECO:0007669"/>
    <property type="project" value="UniProtKB-UniRule"/>
</dbReference>
<protein>
    <recommendedName>
        <fullName evidence="4">Isochorismate synthase MenF</fullName>
        <ecNumber evidence="4">5.4.4.2</ecNumber>
    </recommendedName>
    <alternativeName>
        <fullName evidence="4">Isochorismate mutase</fullName>
    </alternativeName>
</protein>
<dbReference type="InterPro" id="IPR005801">
    <property type="entry name" value="ADC_synthase"/>
</dbReference>
<dbReference type="PANTHER" id="PTHR42839:SF1">
    <property type="entry name" value="ISOCHORISMATE SYNTHASE MENF"/>
    <property type="match status" value="1"/>
</dbReference>
<keyword evidence="4" id="KW-0474">Menaquinone biosynthesis</keyword>
<comment type="similarity">
    <text evidence="2 4">Belongs to the isochorismate synthase family.</text>
</comment>
<comment type="cofactor">
    <cofactor evidence="4">
        <name>Mg(2+)</name>
        <dbReference type="ChEBI" id="CHEBI:18420"/>
    </cofactor>
</comment>
<dbReference type="UniPathway" id="UPA01057">
    <property type="reaction ID" value="UER00163"/>
</dbReference>
<dbReference type="GO" id="GO:0008909">
    <property type="term" value="F:isochorismate synthase activity"/>
    <property type="evidence" value="ECO:0007669"/>
    <property type="project" value="UniProtKB-UniRule"/>
</dbReference>
<dbReference type="OrthoDB" id="9803598at2"/>
<feature type="active site" description="Proton donor" evidence="4">
    <location>
        <position position="262"/>
    </location>
</feature>
<comment type="caution">
    <text evidence="6">The sequence shown here is derived from an EMBL/GenBank/DDBJ whole genome shotgun (WGS) entry which is preliminary data.</text>
</comment>
<comment type="pathway">
    <text evidence="4">Quinol/quinone metabolism; 1,4-dihydroxy-2-naphthoate biosynthesis; 1,4-dihydroxy-2-naphthoate from chorismate: step 1/7.</text>
</comment>
<comment type="catalytic activity">
    <reaction evidence="1 4">
        <text>chorismate = isochorismate</text>
        <dbReference type="Rhea" id="RHEA:18985"/>
        <dbReference type="ChEBI" id="CHEBI:29748"/>
        <dbReference type="ChEBI" id="CHEBI:29780"/>
        <dbReference type="EC" id="5.4.4.2"/>
    </reaction>
</comment>
<dbReference type="GO" id="GO:0009697">
    <property type="term" value="P:salicylic acid biosynthetic process"/>
    <property type="evidence" value="ECO:0007669"/>
    <property type="project" value="TreeGrafter"/>
</dbReference>
<proteinExistence type="inferred from homology"/>
<dbReference type="EMBL" id="BAWO01000012">
    <property type="protein sequence ID" value="GAJ39105.1"/>
    <property type="molecule type" value="Genomic_DNA"/>
</dbReference>
<evidence type="ECO:0000256" key="3">
    <source>
        <dbReference type="ARBA" id="ARBA00023235"/>
    </source>
</evidence>
<dbReference type="InterPro" id="IPR015890">
    <property type="entry name" value="Chorismate_C"/>
</dbReference>
<comment type="pathway">
    <text evidence="4">Quinol/quinone metabolism; menaquinone biosynthesis.</text>
</comment>
<dbReference type="SUPFAM" id="SSF56322">
    <property type="entry name" value="ADC synthase"/>
    <property type="match status" value="1"/>
</dbReference>
<dbReference type="UniPathway" id="UPA00079"/>
<dbReference type="Pfam" id="PF00425">
    <property type="entry name" value="Chorismate_bind"/>
    <property type="match status" value="1"/>
</dbReference>
<evidence type="ECO:0000256" key="2">
    <source>
        <dbReference type="ARBA" id="ARBA00005297"/>
    </source>
</evidence>
<organism evidence="6 7">
    <name type="scientific">Parageobacillus caldoxylosilyticus NBRC 107762</name>
    <dbReference type="NCBI Taxonomy" id="1220594"/>
    <lineage>
        <taxon>Bacteria</taxon>
        <taxon>Bacillati</taxon>
        <taxon>Bacillota</taxon>
        <taxon>Bacilli</taxon>
        <taxon>Bacillales</taxon>
        <taxon>Anoxybacillaceae</taxon>
        <taxon>Saccharococcus</taxon>
    </lineage>
</organism>
<evidence type="ECO:0000256" key="1">
    <source>
        <dbReference type="ARBA" id="ARBA00000799"/>
    </source>
</evidence>
<dbReference type="Proteomes" id="UP000023561">
    <property type="component" value="Unassembled WGS sequence"/>
</dbReference>
<dbReference type="AlphaFoldDB" id="A0A023DCS3"/>
<dbReference type="GO" id="GO:0000287">
    <property type="term" value="F:magnesium ion binding"/>
    <property type="evidence" value="ECO:0007669"/>
    <property type="project" value="UniProtKB-UniRule"/>
</dbReference>
<accession>A0A023DCS3</accession>
<dbReference type="InterPro" id="IPR004561">
    <property type="entry name" value="IsoChor_synthase"/>
</dbReference>
<dbReference type="Gene3D" id="3.60.120.10">
    <property type="entry name" value="Anthranilate synthase"/>
    <property type="match status" value="1"/>
</dbReference>
<keyword evidence="3 4" id="KW-0413">Isomerase</keyword>
<dbReference type="PANTHER" id="PTHR42839">
    <property type="entry name" value="ISOCHORISMATE SYNTHASE ENTC"/>
    <property type="match status" value="1"/>
</dbReference>
<evidence type="ECO:0000313" key="6">
    <source>
        <dbReference type="EMBL" id="GAJ39105.1"/>
    </source>
</evidence>
<dbReference type="InterPro" id="IPR034681">
    <property type="entry name" value="MenF"/>
</dbReference>
<name>A0A023DCS3_9BACL</name>
<reference evidence="6 7" key="1">
    <citation type="submission" date="2014-04" db="EMBL/GenBank/DDBJ databases">
        <title>Whole genome shotgun sequence of Geobacillus caldoxylosilyticus NBRC 107762.</title>
        <authorList>
            <person name="Hosoyama A."/>
            <person name="Hosoyama Y."/>
            <person name="Katano-Makiyama Y."/>
            <person name="Tsuchikane K."/>
            <person name="Ohji S."/>
            <person name="Ichikawa N."/>
            <person name="Yamazoe A."/>
            <person name="Fujita N."/>
        </authorList>
    </citation>
    <scope>NUCLEOTIDE SEQUENCE [LARGE SCALE GENOMIC DNA]</scope>
    <source>
        <strain evidence="6 7">NBRC 107762</strain>
    </source>
</reference>
<keyword evidence="4" id="KW-0460">Magnesium</keyword>